<organism evidence="2 3">
    <name type="scientific">Gigaspora margarita</name>
    <dbReference type="NCBI Taxonomy" id="4874"/>
    <lineage>
        <taxon>Eukaryota</taxon>
        <taxon>Fungi</taxon>
        <taxon>Fungi incertae sedis</taxon>
        <taxon>Mucoromycota</taxon>
        <taxon>Glomeromycotina</taxon>
        <taxon>Glomeromycetes</taxon>
        <taxon>Diversisporales</taxon>
        <taxon>Gigasporaceae</taxon>
        <taxon>Gigaspora</taxon>
    </lineage>
</organism>
<accession>A0A8H4A698</accession>
<proteinExistence type="predicted"/>
<feature type="region of interest" description="Disordered" evidence="1">
    <location>
        <begin position="103"/>
        <end position="126"/>
    </location>
</feature>
<gene>
    <name evidence="2" type="ORF">F8M41_003460</name>
</gene>
<evidence type="ECO:0000256" key="1">
    <source>
        <dbReference type="SAM" id="MobiDB-lite"/>
    </source>
</evidence>
<dbReference type="AlphaFoldDB" id="A0A8H4A698"/>
<dbReference type="Proteomes" id="UP000439903">
    <property type="component" value="Unassembled WGS sequence"/>
</dbReference>
<protein>
    <submittedName>
        <fullName evidence="2">Uncharacterized protein</fullName>
    </submittedName>
</protein>
<reference evidence="2 3" key="1">
    <citation type="journal article" date="2019" name="Environ. Microbiol.">
        <title>At the nexus of three kingdoms: the genome of the mycorrhizal fungus Gigaspora margarita provides insights into plant, endobacterial and fungal interactions.</title>
        <authorList>
            <person name="Venice F."/>
            <person name="Ghignone S."/>
            <person name="Salvioli di Fossalunga A."/>
            <person name="Amselem J."/>
            <person name="Novero M."/>
            <person name="Xianan X."/>
            <person name="Sedzielewska Toro K."/>
            <person name="Morin E."/>
            <person name="Lipzen A."/>
            <person name="Grigoriev I.V."/>
            <person name="Henrissat B."/>
            <person name="Martin F.M."/>
            <person name="Bonfante P."/>
        </authorList>
    </citation>
    <scope>NUCLEOTIDE SEQUENCE [LARGE SCALE GENOMIC DNA]</scope>
    <source>
        <strain evidence="2 3">BEG34</strain>
    </source>
</reference>
<name>A0A8H4A698_GIGMA</name>
<sequence>MSNTEYFKKFSTEYPNPFNYFYSKVRLGTFTYDKSVEHMSYKKALTDSINNDFPKKEQLLKARRDWAVNKYKSILKDWWKIPEEFHEIIARFSDNYDDHDNNLNEKVMNSGEDNYNSKDNADDNIDEEKDSIASIDTTNEESEDISLVEFHSYEIKNKISNVSLL</sequence>
<dbReference type="OrthoDB" id="2386695at2759"/>
<evidence type="ECO:0000313" key="2">
    <source>
        <dbReference type="EMBL" id="KAF0444400.1"/>
    </source>
</evidence>
<dbReference type="EMBL" id="WTPW01001301">
    <property type="protein sequence ID" value="KAF0444400.1"/>
    <property type="molecule type" value="Genomic_DNA"/>
</dbReference>
<evidence type="ECO:0000313" key="3">
    <source>
        <dbReference type="Proteomes" id="UP000439903"/>
    </source>
</evidence>
<comment type="caution">
    <text evidence="2">The sequence shown here is derived from an EMBL/GenBank/DDBJ whole genome shotgun (WGS) entry which is preliminary data.</text>
</comment>
<keyword evidence="3" id="KW-1185">Reference proteome</keyword>